<accession>A0ABY4AR12</accession>
<gene>
    <name evidence="3" type="ORF">DHf2319_06615</name>
</gene>
<dbReference type="InterPro" id="IPR014729">
    <property type="entry name" value="Rossmann-like_a/b/a_fold"/>
</dbReference>
<dbReference type="InterPro" id="IPR003848">
    <property type="entry name" value="DUF218"/>
</dbReference>
<feature type="transmembrane region" description="Helical" evidence="1">
    <location>
        <begin position="36"/>
        <end position="62"/>
    </location>
</feature>
<proteinExistence type="predicted"/>
<dbReference type="Pfam" id="PF02698">
    <property type="entry name" value="DUF218"/>
    <property type="match status" value="1"/>
</dbReference>
<dbReference type="RefSeq" id="WP_243479953.1">
    <property type="nucleotide sequence ID" value="NZ_CP063982.1"/>
</dbReference>
<reference evidence="3 4" key="1">
    <citation type="submission" date="2020-11" db="EMBL/GenBank/DDBJ databases">
        <title>Algicoccus daihaiensis sp.nov., isolated from Daihai Lake in Inner Mongolia.</title>
        <authorList>
            <person name="Kai J."/>
        </authorList>
    </citation>
    <scope>NUCLEOTIDE SEQUENCE [LARGE SCALE GENOMIC DNA]</scope>
    <source>
        <strain evidence="4">f23</strain>
    </source>
</reference>
<dbReference type="CDD" id="cd06259">
    <property type="entry name" value="YdcF-like"/>
    <property type="match status" value="1"/>
</dbReference>
<evidence type="ECO:0000313" key="4">
    <source>
        <dbReference type="Proteomes" id="UP000831607"/>
    </source>
</evidence>
<organism evidence="3 4">
    <name type="scientific">Orrella daihaiensis</name>
    <dbReference type="NCBI Taxonomy" id="2782176"/>
    <lineage>
        <taxon>Bacteria</taxon>
        <taxon>Pseudomonadati</taxon>
        <taxon>Pseudomonadota</taxon>
        <taxon>Betaproteobacteria</taxon>
        <taxon>Burkholderiales</taxon>
        <taxon>Alcaligenaceae</taxon>
        <taxon>Orrella</taxon>
    </lineage>
</organism>
<evidence type="ECO:0000259" key="2">
    <source>
        <dbReference type="Pfam" id="PF02698"/>
    </source>
</evidence>
<keyword evidence="1" id="KW-0472">Membrane</keyword>
<feature type="transmembrane region" description="Helical" evidence="1">
    <location>
        <begin position="6"/>
        <end position="29"/>
    </location>
</feature>
<protein>
    <submittedName>
        <fullName evidence="3">YdcF family protein</fullName>
    </submittedName>
</protein>
<dbReference type="PANTHER" id="PTHR30336">
    <property type="entry name" value="INNER MEMBRANE PROTEIN, PROBABLE PERMEASE"/>
    <property type="match status" value="1"/>
</dbReference>
<sequence length="256" mass="27845">MVSSLAYSLLFPPNVLVALVVLAVLLLLIKRRILAITCLLFGLAWVLLWSLPITTVFSGGWLEHRYPAREPAAYPQAQAIVVLGGHIQGNRRNWFEPYDRINVVGRESLAADLYKADRAPLIVLSGGALEGNISDTASMARSLERAGIPAQAIVQETESQSTLENAELTQKTLKKLNLDRVLLVTSALHMPRAMAAFDGTSVAVTPAALPPQIRLDGSTPQTNWSPDLHTLLASRSIIKEYAGLVIYWLTNLVGSS</sequence>
<evidence type="ECO:0000256" key="1">
    <source>
        <dbReference type="SAM" id="Phobius"/>
    </source>
</evidence>
<name>A0ABY4AR12_9BURK</name>
<keyword evidence="1" id="KW-1133">Transmembrane helix</keyword>
<dbReference type="InterPro" id="IPR051599">
    <property type="entry name" value="Cell_Envelope_Assoc"/>
</dbReference>
<dbReference type="EMBL" id="CP063982">
    <property type="protein sequence ID" value="UOD51490.1"/>
    <property type="molecule type" value="Genomic_DNA"/>
</dbReference>
<feature type="domain" description="DUF218" evidence="2">
    <location>
        <begin position="78"/>
        <end position="243"/>
    </location>
</feature>
<evidence type="ECO:0000313" key="3">
    <source>
        <dbReference type="EMBL" id="UOD51490.1"/>
    </source>
</evidence>
<keyword evidence="1" id="KW-0812">Transmembrane</keyword>
<dbReference type="Proteomes" id="UP000831607">
    <property type="component" value="Chromosome"/>
</dbReference>
<dbReference type="Gene3D" id="3.40.50.620">
    <property type="entry name" value="HUPs"/>
    <property type="match status" value="1"/>
</dbReference>
<dbReference type="PANTHER" id="PTHR30336:SF4">
    <property type="entry name" value="ENVELOPE BIOGENESIS FACTOR ELYC"/>
    <property type="match status" value="1"/>
</dbReference>
<keyword evidence="4" id="KW-1185">Reference proteome</keyword>